<evidence type="ECO:0000256" key="1">
    <source>
        <dbReference type="SAM" id="MobiDB-lite"/>
    </source>
</evidence>
<feature type="non-terminal residue" evidence="3">
    <location>
        <position position="1"/>
    </location>
</feature>
<feature type="domain" description="DUF7514" evidence="2">
    <location>
        <begin position="8"/>
        <end position="173"/>
    </location>
</feature>
<dbReference type="InterPro" id="IPR055936">
    <property type="entry name" value="DUF7514"/>
</dbReference>
<organism evidence="3 4">
    <name type="scientific">Saccharata proteae CBS 121410</name>
    <dbReference type="NCBI Taxonomy" id="1314787"/>
    <lineage>
        <taxon>Eukaryota</taxon>
        <taxon>Fungi</taxon>
        <taxon>Dikarya</taxon>
        <taxon>Ascomycota</taxon>
        <taxon>Pezizomycotina</taxon>
        <taxon>Dothideomycetes</taxon>
        <taxon>Dothideomycetes incertae sedis</taxon>
        <taxon>Botryosphaeriales</taxon>
        <taxon>Saccharataceae</taxon>
        <taxon>Saccharata</taxon>
    </lineage>
</organism>
<dbReference type="EMBL" id="ML978713">
    <property type="protein sequence ID" value="KAF2089840.1"/>
    <property type="molecule type" value="Genomic_DNA"/>
</dbReference>
<comment type="caution">
    <text evidence="3">The sequence shown here is derived from an EMBL/GenBank/DDBJ whole genome shotgun (WGS) entry which is preliminary data.</text>
</comment>
<proteinExistence type="predicted"/>
<protein>
    <recommendedName>
        <fullName evidence="2">DUF7514 domain-containing protein</fullName>
    </recommendedName>
</protein>
<evidence type="ECO:0000313" key="4">
    <source>
        <dbReference type="Proteomes" id="UP000799776"/>
    </source>
</evidence>
<dbReference type="OrthoDB" id="5413703at2759"/>
<dbReference type="AlphaFoldDB" id="A0A9P4HVD5"/>
<sequence length="285" mass="32054">TAIEKTWGTLFDADEKPTARLGQFLRGLAIHLINDYEPKHSIVVTPAKMLKFYEDVRVYDETYPWQTIFGTLSYQSISKLYRDLRCQHHFVQDGDMFDKMPHIPGLTPNGFQCWMTRQIQAHPETEFERLSKAVQDMPISNADDIKERFPKEISRRLFPKKDNLQCRQLVATALSCDGQVPVRSAPMPPPPGPPPSQTPQYVSSYPPDSATVASDEDNSPCTVPIERERKPYSAQVGGGKIYDDFSDTKVANTNTAEPSSSGRPHRSLSNAASQPPPSTYHSIRT</sequence>
<feature type="region of interest" description="Disordered" evidence="1">
    <location>
        <begin position="179"/>
        <end position="285"/>
    </location>
</feature>
<evidence type="ECO:0000259" key="2">
    <source>
        <dbReference type="Pfam" id="PF24355"/>
    </source>
</evidence>
<name>A0A9P4HVD5_9PEZI</name>
<gene>
    <name evidence="3" type="ORF">K490DRAFT_8913</name>
</gene>
<dbReference type="PANTHER" id="PTHR39611">
    <property type="entry name" value="HYDROXYPROLINE-RICH GLYCOPROTEIN DZ-HRGP-RELATED"/>
    <property type="match status" value="1"/>
</dbReference>
<feature type="compositionally biased region" description="Pro residues" evidence="1">
    <location>
        <begin position="186"/>
        <end position="197"/>
    </location>
</feature>
<dbReference type="Pfam" id="PF24355">
    <property type="entry name" value="DUF7514"/>
    <property type="match status" value="1"/>
</dbReference>
<reference evidence="3" key="1">
    <citation type="journal article" date="2020" name="Stud. Mycol.">
        <title>101 Dothideomycetes genomes: a test case for predicting lifestyles and emergence of pathogens.</title>
        <authorList>
            <person name="Haridas S."/>
            <person name="Albert R."/>
            <person name="Binder M."/>
            <person name="Bloem J."/>
            <person name="Labutti K."/>
            <person name="Salamov A."/>
            <person name="Andreopoulos B."/>
            <person name="Baker S."/>
            <person name="Barry K."/>
            <person name="Bills G."/>
            <person name="Bluhm B."/>
            <person name="Cannon C."/>
            <person name="Castanera R."/>
            <person name="Culley D."/>
            <person name="Daum C."/>
            <person name="Ezra D."/>
            <person name="Gonzalez J."/>
            <person name="Henrissat B."/>
            <person name="Kuo A."/>
            <person name="Liang C."/>
            <person name="Lipzen A."/>
            <person name="Lutzoni F."/>
            <person name="Magnuson J."/>
            <person name="Mondo S."/>
            <person name="Nolan M."/>
            <person name="Ohm R."/>
            <person name="Pangilinan J."/>
            <person name="Park H.-J."/>
            <person name="Ramirez L."/>
            <person name="Alfaro M."/>
            <person name="Sun H."/>
            <person name="Tritt A."/>
            <person name="Yoshinaga Y."/>
            <person name="Zwiers L.-H."/>
            <person name="Turgeon B."/>
            <person name="Goodwin S."/>
            <person name="Spatafora J."/>
            <person name="Crous P."/>
            <person name="Grigoriev I."/>
        </authorList>
    </citation>
    <scope>NUCLEOTIDE SEQUENCE</scope>
    <source>
        <strain evidence="3">CBS 121410</strain>
    </source>
</reference>
<evidence type="ECO:0000313" key="3">
    <source>
        <dbReference type="EMBL" id="KAF2089840.1"/>
    </source>
</evidence>
<feature type="non-terminal residue" evidence="3">
    <location>
        <position position="285"/>
    </location>
</feature>
<dbReference type="Proteomes" id="UP000799776">
    <property type="component" value="Unassembled WGS sequence"/>
</dbReference>
<keyword evidence="4" id="KW-1185">Reference proteome</keyword>
<feature type="compositionally biased region" description="Polar residues" evidence="1">
    <location>
        <begin position="249"/>
        <end position="285"/>
    </location>
</feature>
<accession>A0A9P4HVD5</accession>
<dbReference type="PANTHER" id="PTHR39611:SF1">
    <property type="entry name" value="HYDROXYPROLINE-RICH GLYCOPROTEIN DZ-HRGP"/>
    <property type="match status" value="1"/>
</dbReference>